<keyword evidence="6" id="KW-0966">Cell projection</keyword>
<evidence type="ECO:0000256" key="7">
    <source>
        <dbReference type="PROSITE-ProRule" id="PRU00042"/>
    </source>
</evidence>
<accession>A0ABN7NLZ1</accession>
<feature type="domain" description="C2H2-type" evidence="9">
    <location>
        <begin position="224"/>
        <end position="252"/>
    </location>
</feature>
<reference evidence="10" key="1">
    <citation type="submission" date="2021-03" db="EMBL/GenBank/DDBJ databases">
        <authorList>
            <person name="Tran Van P."/>
        </authorList>
    </citation>
    <scope>NUCLEOTIDE SEQUENCE</scope>
</reference>
<sequence>MFAAISSIVSYYSEFAMDKWNIERHTIDYGQSRGEDNNHPHPLTFTLYEQTYSLSQAGSTAPGTDGVHFKRLCWLSPAGQAFFLDLYNSIWESRAIDVDRLVQERDLVTLQENLINVINYNLDHEYDVKILDPNFVKLFKLAQLSVDYLMYAQQHVFNCVELSEDQINKLSKEIERTKKECKKKDLVLKHLKRKLKELEKIKAKEANVLPHQYFQAGHGISGQFKCGFCGKAFLTDIYLEAHLVRRHSALVQQNVSREPERPNADLTFQLANALVVLSSTAEDGEIEVRISVG</sequence>
<protein>
    <recommendedName>
        <fullName evidence="9">C2H2-type domain-containing protein</fullName>
    </recommendedName>
</protein>
<keyword evidence="7" id="KW-0479">Metal-binding</keyword>
<dbReference type="PROSITE" id="PS50157">
    <property type="entry name" value="ZINC_FINGER_C2H2_2"/>
    <property type="match status" value="1"/>
</dbReference>
<keyword evidence="7" id="KW-0862">Zinc</keyword>
<dbReference type="PANTHER" id="PTHR21502:SF3">
    <property type="entry name" value="CILIUM ASSEMBLY PROTEIN DZIP1L"/>
    <property type="match status" value="1"/>
</dbReference>
<keyword evidence="7" id="KW-0863">Zinc-finger</keyword>
<dbReference type="Proteomes" id="UP001153148">
    <property type="component" value="Unassembled WGS sequence"/>
</dbReference>
<evidence type="ECO:0000256" key="5">
    <source>
        <dbReference type="ARBA" id="ARBA00023212"/>
    </source>
</evidence>
<evidence type="ECO:0000256" key="8">
    <source>
        <dbReference type="SAM" id="Coils"/>
    </source>
</evidence>
<evidence type="ECO:0000259" key="9">
    <source>
        <dbReference type="PROSITE" id="PS50157"/>
    </source>
</evidence>
<dbReference type="InterPro" id="IPR051241">
    <property type="entry name" value="DZIP_RILPL"/>
</dbReference>
<dbReference type="Pfam" id="PF13815">
    <property type="entry name" value="Dzip-like_N"/>
    <property type="match status" value="1"/>
</dbReference>
<dbReference type="EMBL" id="CAJPIN010002656">
    <property type="protein sequence ID" value="CAG2055583.1"/>
    <property type="molecule type" value="Genomic_DNA"/>
</dbReference>
<evidence type="ECO:0000313" key="11">
    <source>
        <dbReference type="Proteomes" id="UP001153148"/>
    </source>
</evidence>
<dbReference type="PANTHER" id="PTHR21502">
    <property type="entry name" value="ZINC FINGER PROTEIN DZIP1"/>
    <property type="match status" value="1"/>
</dbReference>
<evidence type="ECO:0000256" key="4">
    <source>
        <dbReference type="ARBA" id="ARBA00023054"/>
    </source>
</evidence>
<dbReference type="InterPro" id="IPR032714">
    <property type="entry name" value="DZIP1_N"/>
</dbReference>
<keyword evidence="4 8" id="KW-0175">Coiled coil</keyword>
<comment type="subcellular location">
    <subcellularLocation>
        <location evidence="2">Cytoplasm</location>
        <location evidence="2">Cytoskeleton</location>
        <location evidence="2">Cilium basal body</location>
    </subcellularLocation>
    <subcellularLocation>
        <location evidence="1">Cytoplasm</location>
        <location evidence="1">Cytoskeleton</location>
        <location evidence="1">Microtubule organizing center</location>
        <location evidence="1">Centrosome</location>
        <location evidence="1">Centriole</location>
    </subcellularLocation>
</comment>
<proteinExistence type="inferred from homology"/>
<evidence type="ECO:0000313" key="10">
    <source>
        <dbReference type="EMBL" id="CAG2055583.1"/>
    </source>
</evidence>
<name>A0ABN7NLZ1_TIMPD</name>
<comment type="caution">
    <text evidence="10">The sequence shown here is derived from an EMBL/GenBank/DDBJ whole genome shotgun (WGS) entry which is preliminary data.</text>
</comment>
<feature type="coiled-coil region" evidence="8">
    <location>
        <begin position="160"/>
        <end position="208"/>
    </location>
</feature>
<dbReference type="PROSITE" id="PS00028">
    <property type="entry name" value="ZINC_FINGER_C2H2_1"/>
    <property type="match status" value="1"/>
</dbReference>
<gene>
    <name evidence="10" type="ORF">TPAB3V08_LOCUS2586</name>
</gene>
<keyword evidence="5" id="KW-0963">Cytoplasm</keyword>
<keyword evidence="5" id="KW-0206">Cytoskeleton</keyword>
<evidence type="ECO:0000256" key="3">
    <source>
        <dbReference type="ARBA" id="ARBA00009131"/>
    </source>
</evidence>
<comment type="similarity">
    <text evidence="3">Belongs to the DZIP C2H2-type zinc-finger protein family.</text>
</comment>
<organism evidence="10 11">
    <name type="scientific">Timema podura</name>
    <name type="common">Walking stick</name>
    <dbReference type="NCBI Taxonomy" id="61482"/>
    <lineage>
        <taxon>Eukaryota</taxon>
        <taxon>Metazoa</taxon>
        <taxon>Ecdysozoa</taxon>
        <taxon>Arthropoda</taxon>
        <taxon>Hexapoda</taxon>
        <taxon>Insecta</taxon>
        <taxon>Pterygota</taxon>
        <taxon>Neoptera</taxon>
        <taxon>Polyneoptera</taxon>
        <taxon>Phasmatodea</taxon>
        <taxon>Timematodea</taxon>
        <taxon>Timematoidea</taxon>
        <taxon>Timematidae</taxon>
        <taxon>Timema</taxon>
    </lineage>
</organism>
<keyword evidence="11" id="KW-1185">Reference proteome</keyword>
<dbReference type="InterPro" id="IPR013087">
    <property type="entry name" value="Znf_C2H2_type"/>
</dbReference>
<evidence type="ECO:0000256" key="2">
    <source>
        <dbReference type="ARBA" id="ARBA00004120"/>
    </source>
</evidence>
<evidence type="ECO:0000256" key="1">
    <source>
        <dbReference type="ARBA" id="ARBA00004114"/>
    </source>
</evidence>
<evidence type="ECO:0000256" key="6">
    <source>
        <dbReference type="ARBA" id="ARBA00023273"/>
    </source>
</evidence>